<dbReference type="AlphaFoldDB" id="A0A176K3K1"/>
<evidence type="ECO:0000256" key="1">
    <source>
        <dbReference type="SAM" id="MobiDB-lite"/>
    </source>
</evidence>
<proteinExistence type="predicted"/>
<reference evidence="2 3" key="1">
    <citation type="submission" date="2014-02" db="EMBL/GenBank/DDBJ databases">
        <title>Kosmotoga genome sequencing.</title>
        <authorList>
            <person name="Pollo S.M."/>
            <person name="Charchuk R."/>
            <person name="Nesbo C.L."/>
        </authorList>
    </citation>
    <scope>NUCLEOTIDE SEQUENCE [LARGE SCALE GENOMIC DNA]</scope>
    <source>
        <strain evidence="2 3">S304</strain>
    </source>
</reference>
<dbReference type="InterPro" id="IPR009711">
    <property type="entry name" value="UPF0473"/>
</dbReference>
<name>A0A176K3K1_9BACT</name>
<gene>
    <name evidence="2" type="ORF">AT15_02345</name>
</gene>
<protein>
    <recommendedName>
        <fullName evidence="4">DUF1292 domain-containing protein</fullName>
    </recommendedName>
</protein>
<sequence>MEEMKDFGHPHDHEHEHEHEHFDMFAITDEDGNEHNFALIAQLDVDEKRYWVCQEAFLEAEEIVGFDEESYVVFRASEEADGNIVLNSLEDDEFEKVSKAWDEELAHATAEEEEEE</sequence>
<dbReference type="Pfam" id="PF06949">
    <property type="entry name" value="DUF1292"/>
    <property type="match status" value="1"/>
</dbReference>
<evidence type="ECO:0000313" key="3">
    <source>
        <dbReference type="Proteomes" id="UP000077339"/>
    </source>
</evidence>
<feature type="region of interest" description="Disordered" evidence="1">
    <location>
        <begin position="1"/>
        <end position="20"/>
    </location>
</feature>
<dbReference type="PATRIC" id="fig|1453497.3.peg.469"/>
<dbReference type="STRING" id="1453497.AT15_02345"/>
<dbReference type="RefSeq" id="WP_084251359.1">
    <property type="nucleotide sequence ID" value="NZ_JFHK01000002.1"/>
</dbReference>
<keyword evidence="3" id="KW-1185">Reference proteome</keyword>
<dbReference type="Proteomes" id="UP000077339">
    <property type="component" value="Unassembled WGS sequence"/>
</dbReference>
<dbReference type="OrthoDB" id="47927at2"/>
<accession>A0A176K3K1</accession>
<evidence type="ECO:0008006" key="4">
    <source>
        <dbReference type="Google" id="ProtNLM"/>
    </source>
</evidence>
<comment type="caution">
    <text evidence="2">The sequence shown here is derived from an EMBL/GenBank/DDBJ whole genome shotgun (WGS) entry which is preliminary data.</text>
</comment>
<dbReference type="EMBL" id="JFHK01000002">
    <property type="protein sequence ID" value="OAA31687.1"/>
    <property type="molecule type" value="Genomic_DNA"/>
</dbReference>
<organism evidence="2 3">
    <name type="scientific">Kosmotoga arenicorallina S304</name>
    <dbReference type="NCBI Taxonomy" id="1453497"/>
    <lineage>
        <taxon>Bacteria</taxon>
        <taxon>Thermotogati</taxon>
        <taxon>Thermotogota</taxon>
        <taxon>Thermotogae</taxon>
        <taxon>Kosmotogales</taxon>
        <taxon>Kosmotogaceae</taxon>
        <taxon>Kosmotoga</taxon>
    </lineage>
</organism>
<evidence type="ECO:0000313" key="2">
    <source>
        <dbReference type="EMBL" id="OAA31687.1"/>
    </source>
</evidence>